<dbReference type="PROSITE" id="PS50865">
    <property type="entry name" value="ZF_MYND_2"/>
    <property type="match status" value="1"/>
</dbReference>
<dbReference type="Pfam" id="PF01753">
    <property type="entry name" value="zf-MYND"/>
    <property type="match status" value="1"/>
</dbReference>
<dbReference type="PROSITE" id="PS01360">
    <property type="entry name" value="ZF_MYND_1"/>
    <property type="match status" value="1"/>
</dbReference>
<dbReference type="SUPFAM" id="SSF144232">
    <property type="entry name" value="HIT/MYND zinc finger-like"/>
    <property type="match status" value="1"/>
</dbReference>
<feature type="domain" description="MYND-type" evidence="5">
    <location>
        <begin position="223"/>
        <end position="263"/>
    </location>
</feature>
<dbReference type="InterPro" id="IPR002893">
    <property type="entry name" value="Znf_MYND"/>
</dbReference>
<dbReference type="EMBL" id="JALJOR010000006">
    <property type="protein sequence ID" value="KAK9815876.1"/>
    <property type="molecule type" value="Genomic_DNA"/>
</dbReference>
<dbReference type="Gene3D" id="6.10.140.2220">
    <property type="match status" value="1"/>
</dbReference>
<evidence type="ECO:0000256" key="2">
    <source>
        <dbReference type="ARBA" id="ARBA00022771"/>
    </source>
</evidence>
<reference evidence="6 7" key="1">
    <citation type="journal article" date="2024" name="Nat. Commun.">
        <title>Phylogenomics reveals the evolutionary origins of lichenization in chlorophyte algae.</title>
        <authorList>
            <person name="Puginier C."/>
            <person name="Libourel C."/>
            <person name="Otte J."/>
            <person name="Skaloud P."/>
            <person name="Haon M."/>
            <person name="Grisel S."/>
            <person name="Petersen M."/>
            <person name="Berrin J.G."/>
            <person name="Delaux P.M."/>
            <person name="Dal Grande F."/>
            <person name="Keller J."/>
        </authorList>
    </citation>
    <scope>NUCLEOTIDE SEQUENCE [LARGE SCALE GENOMIC DNA]</scope>
    <source>
        <strain evidence="6 7">SAG 2043</strain>
    </source>
</reference>
<accession>A0AAW1PQC5</accession>
<evidence type="ECO:0000256" key="4">
    <source>
        <dbReference type="PROSITE-ProRule" id="PRU00134"/>
    </source>
</evidence>
<dbReference type="Proteomes" id="UP001489004">
    <property type="component" value="Unassembled WGS sequence"/>
</dbReference>
<comment type="caution">
    <text evidence="6">The sequence shown here is derived from an EMBL/GenBank/DDBJ whole genome shotgun (WGS) entry which is preliminary data.</text>
</comment>
<gene>
    <name evidence="6" type="ORF">WJX72_011130</name>
</gene>
<keyword evidence="1" id="KW-0479">Metal-binding</keyword>
<name>A0AAW1PQC5_9CHLO</name>
<dbReference type="AlphaFoldDB" id="A0AAW1PQC5"/>
<evidence type="ECO:0000259" key="5">
    <source>
        <dbReference type="PROSITE" id="PS50865"/>
    </source>
</evidence>
<evidence type="ECO:0000313" key="7">
    <source>
        <dbReference type="Proteomes" id="UP001489004"/>
    </source>
</evidence>
<evidence type="ECO:0000313" key="6">
    <source>
        <dbReference type="EMBL" id="KAK9815876.1"/>
    </source>
</evidence>
<keyword evidence="7" id="KW-1185">Reference proteome</keyword>
<dbReference type="GO" id="GO:0008270">
    <property type="term" value="F:zinc ion binding"/>
    <property type="evidence" value="ECO:0007669"/>
    <property type="project" value="UniProtKB-KW"/>
</dbReference>
<protein>
    <recommendedName>
        <fullName evidence="5">MYND-type domain-containing protein</fullName>
    </recommendedName>
</protein>
<evidence type="ECO:0000256" key="1">
    <source>
        <dbReference type="ARBA" id="ARBA00022723"/>
    </source>
</evidence>
<keyword evidence="3" id="KW-0862">Zinc</keyword>
<organism evidence="6 7">
    <name type="scientific">[Myrmecia] bisecta</name>
    <dbReference type="NCBI Taxonomy" id="41462"/>
    <lineage>
        <taxon>Eukaryota</taxon>
        <taxon>Viridiplantae</taxon>
        <taxon>Chlorophyta</taxon>
        <taxon>core chlorophytes</taxon>
        <taxon>Trebouxiophyceae</taxon>
        <taxon>Trebouxiales</taxon>
        <taxon>Trebouxiaceae</taxon>
        <taxon>Myrmecia</taxon>
    </lineage>
</organism>
<sequence length="275" mass="30129">MDFGHASHNKVAAARDLSEDLMIVAAKAIHDPSDLTGGGMSNNFPLFEAGEEHLAEAALEDAFQECARNTPAVLPVKPTNEMGKHLDCTAFALNPGQCYVIYSPKDFSAAARLVIPKFVRALCGLVKCRPSRLLVIPISEAALVIGTQTSKDTVASMTDPAKLAHLPICQTAYPLSIQPIKISKPDLPSGNRVHWVEWKRFDRHSSIPIPIATDGRLRSPKACFYCGQTRHEAQLGRCARCAVARYCSVECQRSAWQQHRSQCKEWAASRVAQPP</sequence>
<keyword evidence="2 4" id="KW-0863">Zinc-finger</keyword>
<proteinExistence type="predicted"/>
<evidence type="ECO:0000256" key="3">
    <source>
        <dbReference type="ARBA" id="ARBA00022833"/>
    </source>
</evidence>